<feature type="compositionally biased region" description="Basic residues" evidence="1">
    <location>
        <begin position="91"/>
        <end position="103"/>
    </location>
</feature>
<comment type="caution">
    <text evidence="2">The sequence shown here is derived from an EMBL/GenBank/DDBJ whole genome shotgun (WGS) entry which is preliminary data.</text>
</comment>
<sequence>MTVPTMVSCPAREILFDKDLFSAIRIPSPHSPEAGSDKIRTVRVSCTLPVAIDNEHSSLLHLKPGAGADSAYPPDRLTQRFASRAPNTILRRQRSNRKRRKRKITDSGLAGHS</sequence>
<reference evidence="2 3" key="1">
    <citation type="journal article" date="2019" name="Commun. Biol.">
        <title>The bagworm genome reveals a unique fibroin gene that provides high tensile strength.</title>
        <authorList>
            <person name="Kono N."/>
            <person name="Nakamura H."/>
            <person name="Ohtoshi R."/>
            <person name="Tomita M."/>
            <person name="Numata K."/>
            <person name="Arakawa K."/>
        </authorList>
    </citation>
    <scope>NUCLEOTIDE SEQUENCE [LARGE SCALE GENOMIC DNA]</scope>
</reference>
<evidence type="ECO:0000313" key="2">
    <source>
        <dbReference type="EMBL" id="GBP48609.1"/>
    </source>
</evidence>
<organism evidence="2 3">
    <name type="scientific">Eumeta variegata</name>
    <name type="common">Bagworm moth</name>
    <name type="synonym">Eumeta japonica</name>
    <dbReference type="NCBI Taxonomy" id="151549"/>
    <lineage>
        <taxon>Eukaryota</taxon>
        <taxon>Metazoa</taxon>
        <taxon>Ecdysozoa</taxon>
        <taxon>Arthropoda</taxon>
        <taxon>Hexapoda</taxon>
        <taxon>Insecta</taxon>
        <taxon>Pterygota</taxon>
        <taxon>Neoptera</taxon>
        <taxon>Endopterygota</taxon>
        <taxon>Lepidoptera</taxon>
        <taxon>Glossata</taxon>
        <taxon>Ditrysia</taxon>
        <taxon>Tineoidea</taxon>
        <taxon>Psychidae</taxon>
        <taxon>Oiketicinae</taxon>
        <taxon>Eumeta</taxon>
    </lineage>
</organism>
<protein>
    <submittedName>
        <fullName evidence="2">Uncharacterized protein</fullName>
    </submittedName>
</protein>
<name>A0A4C1WDU6_EUMVA</name>
<feature type="region of interest" description="Disordered" evidence="1">
    <location>
        <begin position="63"/>
        <end position="113"/>
    </location>
</feature>
<gene>
    <name evidence="2" type="ORF">EVAR_27995_1</name>
</gene>
<keyword evidence="3" id="KW-1185">Reference proteome</keyword>
<evidence type="ECO:0000256" key="1">
    <source>
        <dbReference type="SAM" id="MobiDB-lite"/>
    </source>
</evidence>
<dbReference type="AlphaFoldDB" id="A0A4C1WDU6"/>
<proteinExistence type="predicted"/>
<accession>A0A4C1WDU6</accession>
<evidence type="ECO:0000313" key="3">
    <source>
        <dbReference type="Proteomes" id="UP000299102"/>
    </source>
</evidence>
<dbReference type="Proteomes" id="UP000299102">
    <property type="component" value="Unassembled WGS sequence"/>
</dbReference>
<dbReference type="EMBL" id="BGZK01000527">
    <property type="protein sequence ID" value="GBP48609.1"/>
    <property type="molecule type" value="Genomic_DNA"/>
</dbReference>